<evidence type="ECO:0000256" key="1">
    <source>
        <dbReference type="ARBA" id="ARBA00007749"/>
    </source>
</evidence>
<dbReference type="EMBL" id="JAKJXO020000002">
    <property type="protein sequence ID" value="KAL1610587.1"/>
    <property type="molecule type" value="Genomic_DNA"/>
</dbReference>
<keyword evidence="2" id="KW-0479">Metal-binding</keyword>
<proteinExistence type="inferred from homology"/>
<keyword evidence="7" id="KW-1185">Reference proteome</keyword>
<dbReference type="PANTHER" id="PTHR42978:SF5">
    <property type="entry name" value="METALLO-BETA-LACTAMASE DOMAIN-CONTAINING PROTEIN"/>
    <property type="match status" value="1"/>
</dbReference>
<dbReference type="PANTHER" id="PTHR42978">
    <property type="entry name" value="QUORUM-QUENCHING LACTONASE YTNP-RELATED-RELATED"/>
    <property type="match status" value="1"/>
</dbReference>
<dbReference type="CDD" id="cd07730">
    <property type="entry name" value="metallo-hydrolase-like_MBL-fold"/>
    <property type="match status" value="1"/>
</dbReference>
<dbReference type="Gene3D" id="3.60.15.10">
    <property type="entry name" value="Ribonuclease Z/Hydroxyacylglutathione hydrolase-like"/>
    <property type="match status" value="1"/>
</dbReference>
<evidence type="ECO:0000313" key="7">
    <source>
        <dbReference type="Proteomes" id="UP001521785"/>
    </source>
</evidence>
<dbReference type="Proteomes" id="UP001521785">
    <property type="component" value="Unassembled WGS sequence"/>
</dbReference>
<protein>
    <recommendedName>
        <fullName evidence="5">Metallo-beta-lactamase domain-containing protein</fullName>
    </recommendedName>
</protein>
<feature type="domain" description="Metallo-beta-lactamase" evidence="5">
    <location>
        <begin position="60"/>
        <end position="236"/>
    </location>
</feature>
<accession>A0ABR3S2Z0</accession>
<reference evidence="6 7" key="1">
    <citation type="submission" date="2024-02" db="EMBL/GenBank/DDBJ databases">
        <title>De novo assembly and annotation of 12 fungi associated with fruit tree decline syndrome in Ontario, Canada.</title>
        <authorList>
            <person name="Sulman M."/>
            <person name="Ellouze W."/>
            <person name="Ilyukhin E."/>
        </authorList>
    </citation>
    <scope>NUCLEOTIDE SEQUENCE [LARGE SCALE GENOMIC DNA]</scope>
    <source>
        <strain evidence="6 7">M42-189</strain>
    </source>
</reference>
<organism evidence="6 7">
    <name type="scientific">Paraconiothyrium brasiliense</name>
    <dbReference type="NCBI Taxonomy" id="300254"/>
    <lineage>
        <taxon>Eukaryota</taxon>
        <taxon>Fungi</taxon>
        <taxon>Dikarya</taxon>
        <taxon>Ascomycota</taxon>
        <taxon>Pezizomycotina</taxon>
        <taxon>Dothideomycetes</taxon>
        <taxon>Pleosporomycetidae</taxon>
        <taxon>Pleosporales</taxon>
        <taxon>Massarineae</taxon>
        <taxon>Didymosphaeriaceae</taxon>
        <taxon>Paraconiothyrium</taxon>
    </lineage>
</organism>
<dbReference type="Pfam" id="PF00753">
    <property type="entry name" value="Lactamase_B"/>
    <property type="match status" value="1"/>
</dbReference>
<comment type="similarity">
    <text evidence="1">Belongs to the metallo-beta-lactamase superfamily.</text>
</comment>
<dbReference type="InterPro" id="IPR036866">
    <property type="entry name" value="RibonucZ/Hydroxyglut_hydro"/>
</dbReference>
<evidence type="ECO:0000259" key="5">
    <source>
        <dbReference type="Pfam" id="PF00753"/>
    </source>
</evidence>
<dbReference type="InterPro" id="IPR051013">
    <property type="entry name" value="MBL_superfamily_lactonases"/>
</dbReference>
<evidence type="ECO:0000256" key="4">
    <source>
        <dbReference type="ARBA" id="ARBA00022833"/>
    </source>
</evidence>
<name>A0ABR3S2Z0_9PLEO</name>
<keyword evidence="3" id="KW-0378">Hydrolase</keyword>
<dbReference type="SUPFAM" id="SSF56281">
    <property type="entry name" value="Metallo-hydrolase/oxidoreductase"/>
    <property type="match status" value="1"/>
</dbReference>
<gene>
    <name evidence="6" type="ORF">SLS60_002257</name>
</gene>
<comment type="caution">
    <text evidence="6">The sequence shown here is derived from an EMBL/GenBank/DDBJ whole genome shotgun (WGS) entry which is preliminary data.</text>
</comment>
<dbReference type="InterPro" id="IPR001279">
    <property type="entry name" value="Metallo-B-lactamas"/>
</dbReference>
<evidence type="ECO:0000313" key="6">
    <source>
        <dbReference type="EMBL" id="KAL1610587.1"/>
    </source>
</evidence>
<evidence type="ECO:0000256" key="2">
    <source>
        <dbReference type="ARBA" id="ARBA00022723"/>
    </source>
</evidence>
<keyword evidence="4" id="KW-0862">Zinc</keyword>
<sequence>MVVIPKSSNTVEVSIIDTGTRMGGIPAAIFTNPQIPGFTTFEGISYVFLISHTDSEGKVRRVLFDLGTRKDWENMAPHVVQETKSVEGAFLEPVENVVDILERGEVDKSSIEALIWSHAHVDHVGDPSTFPSSATLIVGPGVKDKYFPGYPTKPDAPVLETDFANREVQQLDYSSTPLSIGGLPALDYFGDDSFYLLDAPGHALGHLVGLARTTPDTFILFTADVYHHPGQIRPTANSPLPDQIQVPNLIPCPLPGRLVSDMNPAKSSSAPILQPGDVSSDMNAALHTINAIRGFDDEENVFLVAAHDRSLSEVVQTFPLLANQWREKKWKERTKWLFLQDFQEALNIVALATSQG</sequence>
<evidence type="ECO:0000256" key="3">
    <source>
        <dbReference type="ARBA" id="ARBA00022801"/>
    </source>
</evidence>